<keyword evidence="1" id="KW-0805">Transcription regulation</keyword>
<dbReference type="KEGG" id="nah:F5544_35925"/>
<dbReference type="GO" id="GO:0003677">
    <property type="term" value="F:DNA binding"/>
    <property type="evidence" value="ECO:0007669"/>
    <property type="project" value="UniProtKB-KW"/>
</dbReference>
<dbReference type="EMBL" id="CP046172">
    <property type="protein sequence ID" value="QIS15015.1"/>
    <property type="molecule type" value="Genomic_DNA"/>
</dbReference>
<dbReference type="InterPro" id="IPR036390">
    <property type="entry name" value="WH_DNA-bd_sf"/>
</dbReference>
<dbReference type="PROSITE" id="PS51118">
    <property type="entry name" value="HTH_HXLR"/>
    <property type="match status" value="1"/>
</dbReference>
<keyword evidence="6" id="KW-1185">Reference proteome</keyword>
<proteinExistence type="predicted"/>
<name>A0A6G9YNY5_9NOCA</name>
<evidence type="ECO:0000256" key="3">
    <source>
        <dbReference type="ARBA" id="ARBA00023163"/>
    </source>
</evidence>
<organism evidence="5 6">
    <name type="scientific">Nocardia arthritidis</name>
    <dbReference type="NCBI Taxonomy" id="228602"/>
    <lineage>
        <taxon>Bacteria</taxon>
        <taxon>Bacillati</taxon>
        <taxon>Actinomycetota</taxon>
        <taxon>Actinomycetes</taxon>
        <taxon>Mycobacteriales</taxon>
        <taxon>Nocardiaceae</taxon>
        <taxon>Nocardia</taxon>
    </lineage>
</organism>
<dbReference type="InterPro" id="IPR002577">
    <property type="entry name" value="HTH_HxlR"/>
</dbReference>
<keyword evidence="2" id="KW-0238">DNA-binding</keyword>
<dbReference type="Gene3D" id="1.10.10.10">
    <property type="entry name" value="Winged helix-like DNA-binding domain superfamily/Winged helix DNA-binding domain"/>
    <property type="match status" value="1"/>
</dbReference>
<dbReference type="Pfam" id="PF01638">
    <property type="entry name" value="HxlR"/>
    <property type="match status" value="1"/>
</dbReference>
<dbReference type="InterPro" id="IPR036388">
    <property type="entry name" value="WH-like_DNA-bd_sf"/>
</dbReference>
<dbReference type="PANTHER" id="PTHR33204:SF39">
    <property type="entry name" value="TRANSCRIPTIONAL REGULATORY PROTEIN"/>
    <property type="match status" value="1"/>
</dbReference>
<gene>
    <name evidence="5" type="ORF">F5544_35925</name>
</gene>
<reference evidence="5 6" key="1">
    <citation type="journal article" date="2019" name="ACS Chem. Biol.">
        <title>Identification and Mobilization of a Cryptic Antibiotic Biosynthesis Gene Locus from a Human-Pathogenic Nocardia Isolate.</title>
        <authorList>
            <person name="Herisse M."/>
            <person name="Ishida K."/>
            <person name="Porter J.L."/>
            <person name="Howden B."/>
            <person name="Hertweck C."/>
            <person name="Stinear T.P."/>
            <person name="Pidot S.J."/>
        </authorList>
    </citation>
    <scope>NUCLEOTIDE SEQUENCE [LARGE SCALE GENOMIC DNA]</scope>
    <source>
        <strain evidence="5 6">AUSMDU00012717</strain>
    </source>
</reference>
<protein>
    <submittedName>
        <fullName evidence="5">Transcriptional regulator</fullName>
    </submittedName>
</protein>
<dbReference type="PANTHER" id="PTHR33204">
    <property type="entry name" value="TRANSCRIPTIONAL REGULATOR, MARR FAMILY"/>
    <property type="match status" value="1"/>
</dbReference>
<accession>A0A6G9YNY5</accession>
<keyword evidence="3" id="KW-0804">Transcription</keyword>
<evidence type="ECO:0000256" key="2">
    <source>
        <dbReference type="ARBA" id="ARBA00023125"/>
    </source>
</evidence>
<dbReference type="Proteomes" id="UP000503540">
    <property type="component" value="Chromosome"/>
</dbReference>
<evidence type="ECO:0000313" key="6">
    <source>
        <dbReference type="Proteomes" id="UP000503540"/>
    </source>
</evidence>
<dbReference type="SUPFAM" id="SSF46785">
    <property type="entry name" value="Winged helix' DNA-binding domain"/>
    <property type="match status" value="1"/>
</dbReference>
<evidence type="ECO:0000313" key="5">
    <source>
        <dbReference type="EMBL" id="QIS15015.1"/>
    </source>
</evidence>
<sequence length="150" mass="16779">MYLDHLQCAAAAKEGTFMSDTYTGVPSMIEVDLPVPVPVVDYDACPVSDTLRQIGDRWTVLLIALLGRRPYRFNELHRSIDGISQRMLTRTLRSLENEGLVERTVFPTAPPTVEYRMTPLGRSLLVPLSALADWAVTHGDEIRAARARAR</sequence>
<evidence type="ECO:0000259" key="4">
    <source>
        <dbReference type="PROSITE" id="PS51118"/>
    </source>
</evidence>
<feature type="domain" description="HTH hxlR-type" evidence="4">
    <location>
        <begin position="45"/>
        <end position="143"/>
    </location>
</feature>
<dbReference type="AlphaFoldDB" id="A0A6G9YNY5"/>
<evidence type="ECO:0000256" key="1">
    <source>
        <dbReference type="ARBA" id="ARBA00023015"/>
    </source>
</evidence>